<organism evidence="2 3">
    <name type="scientific">Ramalina farinacea</name>
    <dbReference type="NCBI Taxonomy" id="258253"/>
    <lineage>
        <taxon>Eukaryota</taxon>
        <taxon>Fungi</taxon>
        <taxon>Dikarya</taxon>
        <taxon>Ascomycota</taxon>
        <taxon>Pezizomycotina</taxon>
        <taxon>Lecanoromycetes</taxon>
        <taxon>OSLEUM clade</taxon>
        <taxon>Lecanoromycetidae</taxon>
        <taxon>Lecanorales</taxon>
        <taxon>Lecanorineae</taxon>
        <taxon>Ramalinaceae</taxon>
        <taxon>Ramalina</taxon>
    </lineage>
</organism>
<accession>A0AA43QTE0</accession>
<proteinExistence type="predicted"/>
<evidence type="ECO:0000256" key="1">
    <source>
        <dbReference type="SAM" id="SignalP"/>
    </source>
</evidence>
<feature type="signal peptide" evidence="1">
    <location>
        <begin position="1"/>
        <end position="18"/>
    </location>
</feature>
<gene>
    <name evidence="2" type="ORF">OHK93_001209</name>
</gene>
<feature type="chain" id="PRO_5041399401" evidence="1">
    <location>
        <begin position="19"/>
        <end position="195"/>
    </location>
</feature>
<evidence type="ECO:0000313" key="2">
    <source>
        <dbReference type="EMBL" id="MDI1490010.1"/>
    </source>
</evidence>
<evidence type="ECO:0000313" key="3">
    <source>
        <dbReference type="Proteomes" id="UP001161017"/>
    </source>
</evidence>
<dbReference type="EMBL" id="JAPUFD010000011">
    <property type="protein sequence ID" value="MDI1490010.1"/>
    <property type="molecule type" value="Genomic_DNA"/>
</dbReference>
<sequence>MRFIFLIASLLSASEALGKKSECLSGPLPPLRDCIFVLSVLEQTTGLLIPVQWGRTVEDKKPNYVHLPKGYGLDPIPPGSMMRNECEFLVDNRPGAEDLTDTFPKQEIIEAVTDILAYCYPQGKTGIFFPTWLGNVYITVRPRFQPAGSNQTRLALPGHDGWNLTEMDYDPSSINQTSVEANIKSLSDEETVQTT</sequence>
<name>A0AA43QTE0_9LECA</name>
<keyword evidence="1" id="KW-0732">Signal</keyword>
<comment type="caution">
    <text evidence="2">The sequence shown here is derived from an EMBL/GenBank/DDBJ whole genome shotgun (WGS) entry which is preliminary data.</text>
</comment>
<dbReference type="AlphaFoldDB" id="A0AA43QTE0"/>
<protein>
    <submittedName>
        <fullName evidence="2">Uncharacterized protein</fullName>
    </submittedName>
</protein>
<keyword evidence="3" id="KW-1185">Reference proteome</keyword>
<dbReference type="Proteomes" id="UP001161017">
    <property type="component" value="Unassembled WGS sequence"/>
</dbReference>
<reference evidence="2" key="1">
    <citation type="journal article" date="2023" name="Genome Biol. Evol.">
        <title>First Whole Genome Sequence and Flow Cytometry Genome Size Data for the Lichen-Forming Fungus Ramalina farinacea (Ascomycota).</title>
        <authorList>
            <person name="Llewellyn T."/>
            <person name="Mian S."/>
            <person name="Hill R."/>
            <person name="Leitch I.J."/>
            <person name="Gaya E."/>
        </authorList>
    </citation>
    <scope>NUCLEOTIDE SEQUENCE</scope>
    <source>
        <strain evidence="2">LIQ254RAFAR</strain>
    </source>
</reference>